<proteinExistence type="inferred from homology"/>
<dbReference type="EMBL" id="CP130954">
    <property type="protein sequence ID" value="WLF51379.1"/>
    <property type="molecule type" value="Genomic_DNA"/>
</dbReference>
<evidence type="ECO:0000313" key="7">
    <source>
        <dbReference type="Proteomes" id="UP001066327"/>
    </source>
</evidence>
<keyword evidence="3" id="KW-0238">DNA-binding</keyword>
<evidence type="ECO:0000313" key="5">
    <source>
        <dbReference type="EMBL" id="MCZ4587625.1"/>
    </source>
</evidence>
<dbReference type="GO" id="GO:0004519">
    <property type="term" value="F:endonuclease activity"/>
    <property type="evidence" value="ECO:0007669"/>
    <property type="project" value="UniProtKB-KW"/>
</dbReference>
<dbReference type="Proteomes" id="UP001066327">
    <property type="component" value="Unassembled WGS sequence"/>
</dbReference>
<reference evidence="5" key="1">
    <citation type="submission" date="2022-12" db="EMBL/GenBank/DDBJ databases">
        <authorList>
            <person name="Krivoruchko A.V."/>
            <person name="Elkin A."/>
        </authorList>
    </citation>
    <scope>NUCLEOTIDE SEQUENCE</scope>
    <source>
        <strain evidence="5">IEGM 249</strain>
    </source>
</reference>
<name>A0AAX3YTA2_RHOOP</name>
<dbReference type="Gene3D" id="3.90.220.20">
    <property type="entry name" value="DNA methylase specificity domains"/>
    <property type="match status" value="2"/>
</dbReference>
<keyword evidence="2" id="KW-0680">Restriction system</keyword>
<dbReference type="InterPro" id="IPR000055">
    <property type="entry name" value="Restrct_endonuc_typeI_TRD"/>
</dbReference>
<accession>A0AAX3YTA2</accession>
<dbReference type="PANTHER" id="PTHR30408">
    <property type="entry name" value="TYPE-1 RESTRICTION ENZYME ECOKI SPECIFICITY PROTEIN"/>
    <property type="match status" value="1"/>
</dbReference>
<geneLocation type="plasmid" evidence="6 8">
    <name>pRho-VOC14-C342</name>
</geneLocation>
<evidence type="ECO:0000256" key="3">
    <source>
        <dbReference type="ARBA" id="ARBA00023125"/>
    </source>
</evidence>
<dbReference type="InterPro" id="IPR052021">
    <property type="entry name" value="Type-I_RS_S_subunit"/>
</dbReference>
<reference evidence="6" key="2">
    <citation type="submission" date="2023-07" db="EMBL/GenBank/DDBJ databases">
        <title>Genomic analysis of Rhodococcus opacus VOC-14 with glycol ethers degradation activity.</title>
        <authorList>
            <person name="Narkevich D.A."/>
            <person name="Hlushen A.M."/>
            <person name="Akhremchuk A.E."/>
            <person name="Sikolenko M.A."/>
            <person name="Valentovich L.N."/>
        </authorList>
    </citation>
    <scope>NUCLEOTIDE SEQUENCE</scope>
    <source>
        <strain evidence="6">VOC-14</strain>
        <plasmid evidence="6">pRho-VOC14-C342</plasmid>
    </source>
</reference>
<dbReference type="EMBL" id="JAPWIS010000017">
    <property type="protein sequence ID" value="MCZ4587625.1"/>
    <property type="molecule type" value="Genomic_DNA"/>
</dbReference>
<sequence length="408" mass="44901">MKWTDTRLDRVASVQARIGWKALTADEYVEDGFVFLSTPNIKGRDIDFETVNYINQLRYEESPELKLQEGDVLLAKDGSTLGICNIVRALPRPATVNGSIAVIRPHSIDPLYLRYYLESATIRAQIDLMKNGMGVPHLFQRDIKRFPLVVPSLQLQRQIAAFLDTQVARIDEIIRLRREQMIAVEERTGAELESLLVTPWDSFEPLRKLTDPTRPIQYGIVLVGPEYAGGVPVIVAGDIGGQRLFLDELKRTAPEIDALYPRSRVRAGDLVMAIRGSVGAVAVVPDALAGVNITREVARIAPTVCDPGWLCAVLTTPFIQHRIAEIAGGAAVQGVTIRDLRRVMVPVAPLDAQAKLGVSAAEILSKRDESRILMREEIALLQERKRSLITAAVAGEFDVTTASGRGVA</sequence>
<feature type="domain" description="Type I restriction modification DNA specificity" evidence="4">
    <location>
        <begin position="50"/>
        <end position="175"/>
    </location>
</feature>
<dbReference type="Proteomes" id="UP001231166">
    <property type="component" value="Plasmid pRho-VOC14-C342"/>
</dbReference>
<evidence type="ECO:0000256" key="2">
    <source>
        <dbReference type="ARBA" id="ARBA00022747"/>
    </source>
</evidence>
<evidence type="ECO:0000259" key="4">
    <source>
        <dbReference type="Pfam" id="PF01420"/>
    </source>
</evidence>
<dbReference type="AlphaFoldDB" id="A0AAX3YTA2"/>
<dbReference type="SUPFAM" id="SSF116734">
    <property type="entry name" value="DNA methylase specificity domain"/>
    <property type="match status" value="2"/>
</dbReference>
<evidence type="ECO:0000256" key="1">
    <source>
        <dbReference type="ARBA" id="ARBA00010923"/>
    </source>
</evidence>
<gene>
    <name evidence="5" type="ORF">O4328_28725</name>
    <name evidence="6" type="ORF">Q5707_37535</name>
</gene>
<dbReference type="GO" id="GO:0009307">
    <property type="term" value="P:DNA restriction-modification system"/>
    <property type="evidence" value="ECO:0007669"/>
    <property type="project" value="UniProtKB-KW"/>
</dbReference>
<protein>
    <submittedName>
        <fullName evidence="6">Restriction endonuclease subunit S</fullName>
        <ecNumber evidence="6">3.1.21.-</ecNumber>
    </submittedName>
</protein>
<dbReference type="GO" id="GO:0003677">
    <property type="term" value="F:DNA binding"/>
    <property type="evidence" value="ECO:0007669"/>
    <property type="project" value="UniProtKB-KW"/>
</dbReference>
<evidence type="ECO:0000313" key="6">
    <source>
        <dbReference type="EMBL" id="WLF51379.1"/>
    </source>
</evidence>
<comment type="similarity">
    <text evidence="1">Belongs to the type-I restriction system S methylase family.</text>
</comment>
<dbReference type="InterPro" id="IPR044946">
    <property type="entry name" value="Restrct_endonuc_typeI_TRD_sf"/>
</dbReference>
<dbReference type="Pfam" id="PF01420">
    <property type="entry name" value="Methylase_S"/>
    <property type="match status" value="1"/>
</dbReference>
<keyword evidence="6" id="KW-0540">Nuclease</keyword>
<organism evidence="6 8">
    <name type="scientific">Rhodococcus opacus</name>
    <name type="common">Nocardia opaca</name>
    <dbReference type="NCBI Taxonomy" id="37919"/>
    <lineage>
        <taxon>Bacteria</taxon>
        <taxon>Bacillati</taxon>
        <taxon>Actinomycetota</taxon>
        <taxon>Actinomycetes</taxon>
        <taxon>Mycobacteriales</taxon>
        <taxon>Nocardiaceae</taxon>
        <taxon>Rhodococcus</taxon>
    </lineage>
</organism>
<dbReference type="CDD" id="cd17256">
    <property type="entry name" value="RMtype1_S_EcoJA65PI-TRD1-CR1_like"/>
    <property type="match status" value="1"/>
</dbReference>
<keyword evidence="6" id="KW-0255">Endonuclease</keyword>
<keyword evidence="6" id="KW-0378">Hydrolase</keyword>
<keyword evidence="7" id="KW-1185">Reference proteome</keyword>
<dbReference type="PANTHER" id="PTHR30408:SF12">
    <property type="entry name" value="TYPE I RESTRICTION ENZYME MJAVIII SPECIFICITY SUBUNIT"/>
    <property type="match status" value="1"/>
</dbReference>
<evidence type="ECO:0000313" key="8">
    <source>
        <dbReference type="Proteomes" id="UP001231166"/>
    </source>
</evidence>
<keyword evidence="6" id="KW-0614">Plasmid</keyword>
<dbReference type="RefSeq" id="WP_269591977.1">
    <property type="nucleotide sequence ID" value="NZ_CP130954.1"/>
</dbReference>
<dbReference type="GO" id="GO:0016787">
    <property type="term" value="F:hydrolase activity"/>
    <property type="evidence" value="ECO:0007669"/>
    <property type="project" value="UniProtKB-KW"/>
</dbReference>
<dbReference type="EC" id="3.1.21.-" evidence="6"/>
<dbReference type="REBASE" id="748542">
    <property type="entry name" value="S.Rop14ORF37530P"/>
</dbReference>